<dbReference type="PANTHER" id="PTHR12604:SF2">
    <property type="entry name" value="X-RAY REPAIR CROSS-COMPLEMENTING PROTEIN 6"/>
    <property type="match status" value="1"/>
</dbReference>
<dbReference type="InterPro" id="IPR006165">
    <property type="entry name" value="Ku70"/>
</dbReference>
<dbReference type="OMA" id="YKLECQI"/>
<evidence type="ECO:0000256" key="4">
    <source>
        <dbReference type="ARBA" id="ARBA00022763"/>
    </source>
</evidence>
<name>E2BHQ5_HARSA</name>
<evidence type="ECO:0000256" key="7">
    <source>
        <dbReference type="ARBA" id="ARBA00022840"/>
    </source>
</evidence>
<gene>
    <name evidence="14" type="ORF">EAI_05848</name>
</gene>
<dbReference type="GO" id="GO:0006310">
    <property type="term" value="P:DNA recombination"/>
    <property type="evidence" value="ECO:0007669"/>
    <property type="project" value="UniProtKB-KW"/>
</dbReference>
<dbReference type="GO" id="GO:0006303">
    <property type="term" value="P:double-strand break repair via nonhomologous end joining"/>
    <property type="evidence" value="ECO:0007669"/>
    <property type="project" value="InterPro"/>
</dbReference>
<dbReference type="PIRSF" id="PIRSF003033">
    <property type="entry name" value="Ku70"/>
    <property type="match status" value="1"/>
</dbReference>
<keyword evidence="4" id="KW-0227">DNA damage</keyword>
<dbReference type="AlphaFoldDB" id="E2BHQ5"/>
<keyword evidence="11" id="KW-0539">Nucleus</keyword>
<feature type="compositionally biased region" description="Basic and acidic residues" evidence="12">
    <location>
        <begin position="521"/>
        <end position="530"/>
    </location>
</feature>
<dbReference type="GO" id="GO:0016787">
    <property type="term" value="F:hydrolase activity"/>
    <property type="evidence" value="ECO:0007669"/>
    <property type="project" value="UniProtKB-KW"/>
</dbReference>
<dbReference type="STRING" id="610380.E2BHQ5"/>
<dbReference type="Pfam" id="PF02735">
    <property type="entry name" value="Ku"/>
    <property type="match status" value="1"/>
</dbReference>
<evidence type="ECO:0000256" key="1">
    <source>
        <dbReference type="ARBA" id="ARBA00004123"/>
    </source>
</evidence>
<comment type="similarity">
    <text evidence="2">Belongs to the ku70 family.</text>
</comment>
<organism evidence="15">
    <name type="scientific">Harpegnathos saltator</name>
    <name type="common">Jerdon's jumping ant</name>
    <dbReference type="NCBI Taxonomy" id="610380"/>
    <lineage>
        <taxon>Eukaryota</taxon>
        <taxon>Metazoa</taxon>
        <taxon>Ecdysozoa</taxon>
        <taxon>Arthropoda</taxon>
        <taxon>Hexapoda</taxon>
        <taxon>Insecta</taxon>
        <taxon>Pterygota</taxon>
        <taxon>Neoptera</taxon>
        <taxon>Endopterygota</taxon>
        <taxon>Hymenoptera</taxon>
        <taxon>Apocrita</taxon>
        <taxon>Aculeata</taxon>
        <taxon>Formicoidea</taxon>
        <taxon>Formicidae</taxon>
        <taxon>Ponerinae</taxon>
        <taxon>Ponerini</taxon>
        <taxon>Harpegnathos</taxon>
    </lineage>
</organism>
<keyword evidence="9" id="KW-0233">DNA recombination</keyword>
<dbReference type="GO" id="GO:0043564">
    <property type="term" value="C:Ku70:Ku80 complex"/>
    <property type="evidence" value="ECO:0007669"/>
    <property type="project" value="InterPro"/>
</dbReference>
<dbReference type="InterPro" id="IPR036465">
    <property type="entry name" value="vWFA_dom_sf"/>
</dbReference>
<evidence type="ECO:0000256" key="6">
    <source>
        <dbReference type="ARBA" id="ARBA00022806"/>
    </source>
</evidence>
<dbReference type="OrthoDB" id="3249161at2759"/>
<dbReference type="EMBL" id="GL448324">
    <property type="protein sequence ID" value="EFN84738.1"/>
    <property type="molecule type" value="Genomic_DNA"/>
</dbReference>
<dbReference type="SUPFAM" id="SSF53300">
    <property type="entry name" value="vWA-like"/>
    <property type="match status" value="1"/>
</dbReference>
<evidence type="ECO:0000313" key="15">
    <source>
        <dbReference type="Proteomes" id="UP000008237"/>
    </source>
</evidence>
<dbReference type="GO" id="GO:0003690">
    <property type="term" value="F:double-stranded DNA binding"/>
    <property type="evidence" value="ECO:0007669"/>
    <property type="project" value="TreeGrafter"/>
</dbReference>
<reference evidence="14 15" key="1">
    <citation type="journal article" date="2010" name="Science">
        <title>Genomic comparison of the ants Camponotus floridanus and Harpegnathos saltator.</title>
        <authorList>
            <person name="Bonasio R."/>
            <person name="Zhang G."/>
            <person name="Ye C."/>
            <person name="Mutti N.S."/>
            <person name="Fang X."/>
            <person name="Qin N."/>
            <person name="Donahue G."/>
            <person name="Yang P."/>
            <person name="Li Q."/>
            <person name="Li C."/>
            <person name="Zhang P."/>
            <person name="Huang Z."/>
            <person name="Berger S.L."/>
            <person name="Reinberg D."/>
            <person name="Wang J."/>
            <person name="Liebig J."/>
        </authorList>
    </citation>
    <scope>NUCLEOTIDE SEQUENCE [LARGE SCALE GENOMIC DNA]</scope>
    <source>
        <strain evidence="14 15">R22 G/1</strain>
    </source>
</reference>
<evidence type="ECO:0000256" key="8">
    <source>
        <dbReference type="ARBA" id="ARBA00023125"/>
    </source>
</evidence>
<feature type="compositionally biased region" description="Basic residues" evidence="12">
    <location>
        <begin position="531"/>
        <end position="540"/>
    </location>
</feature>
<evidence type="ECO:0000313" key="14">
    <source>
        <dbReference type="EMBL" id="EFN84738.1"/>
    </source>
</evidence>
<keyword evidence="7" id="KW-0067">ATP-binding</keyword>
<dbReference type="InterPro" id="IPR005161">
    <property type="entry name" value="Ku_N"/>
</dbReference>
<evidence type="ECO:0000256" key="3">
    <source>
        <dbReference type="ARBA" id="ARBA00022741"/>
    </source>
</evidence>
<evidence type="ECO:0000256" key="12">
    <source>
        <dbReference type="SAM" id="MobiDB-lite"/>
    </source>
</evidence>
<keyword evidence="5" id="KW-0378">Hydrolase</keyword>
<feature type="domain" description="Ku" evidence="13">
    <location>
        <begin position="301"/>
        <end position="446"/>
    </location>
</feature>
<accession>E2BHQ5</accession>
<dbReference type="InParanoid" id="E2BHQ5"/>
<evidence type="ECO:0000256" key="5">
    <source>
        <dbReference type="ARBA" id="ARBA00022801"/>
    </source>
</evidence>
<dbReference type="Gene3D" id="3.40.50.410">
    <property type="entry name" value="von Willebrand factor, type A domain"/>
    <property type="match status" value="1"/>
</dbReference>
<keyword evidence="15" id="KW-1185">Reference proteome</keyword>
<keyword evidence="10" id="KW-0234">DNA repair</keyword>
<dbReference type="SMART" id="SM00559">
    <property type="entry name" value="Ku78"/>
    <property type="match status" value="1"/>
</dbReference>
<keyword evidence="3" id="KW-0547">Nucleotide-binding</keyword>
<dbReference type="Proteomes" id="UP000008237">
    <property type="component" value="Unassembled WGS sequence"/>
</dbReference>
<evidence type="ECO:0000256" key="2">
    <source>
        <dbReference type="ARBA" id="ARBA00005240"/>
    </source>
</evidence>
<proteinExistence type="inferred from homology"/>
<dbReference type="InterPro" id="IPR016194">
    <property type="entry name" value="SPOC-like_C_dom_sf"/>
</dbReference>
<evidence type="ECO:0000256" key="10">
    <source>
        <dbReference type="ARBA" id="ARBA00023204"/>
    </source>
</evidence>
<keyword evidence="6" id="KW-0347">Helicase</keyword>
<dbReference type="Gene3D" id="2.40.290.10">
    <property type="match status" value="1"/>
</dbReference>
<dbReference type="GO" id="GO:0000723">
    <property type="term" value="P:telomere maintenance"/>
    <property type="evidence" value="ECO:0007669"/>
    <property type="project" value="InterPro"/>
</dbReference>
<dbReference type="GO" id="GO:0004386">
    <property type="term" value="F:helicase activity"/>
    <property type="evidence" value="ECO:0007669"/>
    <property type="project" value="UniProtKB-KW"/>
</dbReference>
<dbReference type="FunCoup" id="E2BHQ5">
    <property type="interactions" value="1681"/>
</dbReference>
<evidence type="ECO:0000259" key="13">
    <source>
        <dbReference type="SMART" id="SM00559"/>
    </source>
</evidence>
<dbReference type="SUPFAM" id="SSF100939">
    <property type="entry name" value="SPOC domain-like"/>
    <property type="match status" value="1"/>
</dbReference>
<dbReference type="Gene3D" id="4.10.970.10">
    <property type="entry name" value="Ku70, bridge and pillars"/>
    <property type="match status" value="1"/>
</dbReference>
<dbReference type="GO" id="GO:0003684">
    <property type="term" value="F:damaged DNA binding"/>
    <property type="evidence" value="ECO:0007669"/>
    <property type="project" value="InterPro"/>
</dbReference>
<dbReference type="PANTHER" id="PTHR12604">
    <property type="entry name" value="KU AUTOANTIGEN DNA HELICASE"/>
    <property type="match status" value="1"/>
</dbReference>
<dbReference type="InterPro" id="IPR027388">
    <property type="entry name" value="Ku70_bridge/pillars_dom_sf"/>
</dbReference>
<feature type="region of interest" description="Disordered" evidence="12">
    <location>
        <begin position="520"/>
        <end position="540"/>
    </location>
</feature>
<dbReference type="InterPro" id="IPR006164">
    <property type="entry name" value="DNA_bd_Ku70/Ku80"/>
</dbReference>
<dbReference type="Pfam" id="PF03731">
    <property type="entry name" value="Ku_N"/>
    <property type="match status" value="1"/>
</dbReference>
<dbReference type="GO" id="GO:0005524">
    <property type="term" value="F:ATP binding"/>
    <property type="evidence" value="ECO:0007669"/>
    <property type="project" value="UniProtKB-KW"/>
</dbReference>
<dbReference type="Gene3D" id="1.10.1600.10">
    <property type="match status" value="1"/>
</dbReference>
<dbReference type="GO" id="GO:0042162">
    <property type="term" value="F:telomeric DNA binding"/>
    <property type="evidence" value="ECO:0007669"/>
    <property type="project" value="InterPro"/>
</dbReference>
<protein>
    <submittedName>
        <fullName evidence="14">Protein Ku70</fullName>
    </submittedName>
</protein>
<evidence type="ECO:0000256" key="9">
    <source>
        <dbReference type="ARBA" id="ARBA00023172"/>
    </source>
</evidence>
<sequence>MVEIAFNMQDSNINEEDSQISQWYGVREATLFAVDATQQMFKEDPETKLSYIHKFFKLYKQILRQKLAWSMQDWMGVILFGTDQKDADSYWEHIQTLQQLGVVTLDDLQCIRKLSKSNVKGYQSMPPENTYPLFNVLSYAVDKFLKIKTVLTIRRIVLIICHNPVLEEAEKHKIRSKAASLKDLDIKLHVIGWGKNWVHDHFYKDLEMLSRKTDRSIYKMTSLVDLVQQIKAPSKNIARLSFKMSDDLEINIVVRTLGKKCRCLKKKSLSKRSGQVLLRSTYLQGDDSNDEEDSDNENELSYMIPEEVIKKTKELIGGEELEFTPKEISNVKHIHPPSIKLIGVKPIPNDLFRYHVKRQYFVRPDYNSTRRDNLLFFSALLDKCANKGKMIVCAFTLRMDTQTTLCYMIPNIELGGFYLSTVYYQGSIGDKSEVLHHYKTQNQVTNRETELWKRTIDRLSMNYDPYMYKCYKLECQIQMVEKLALDKKPGPLPDDSIKQSYLKTQEKVAEFIPEFKNMYPDLDKANESPKAKRARKTKAS</sequence>
<evidence type="ECO:0000256" key="11">
    <source>
        <dbReference type="ARBA" id="ARBA00023242"/>
    </source>
</evidence>
<comment type="subcellular location">
    <subcellularLocation>
        <location evidence="1">Nucleus</location>
    </subcellularLocation>
</comment>
<keyword evidence="8" id="KW-0238">DNA-binding</keyword>